<dbReference type="CDD" id="cd15831">
    <property type="entry name" value="BTAD"/>
    <property type="match status" value="1"/>
</dbReference>
<feature type="domain" description="OmpR/PhoB-type" evidence="7">
    <location>
        <begin position="1"/>
        <end position="97"/>
    </location>
</feature>
<dbReference type="Proteomes" id="UP001354709">
    <property type="component" value="Unassembled WGS sequence"/>
</dbReference>
<dbReference type="Gene3D" id="1.10.10.10">
    <property type="entry name" value="Winged helix-like DNA-binding domain superfamily/Winged helix DNA-binding domain"/>
    <property type="match status" value="1"/>
</dbReference>
<organism evidence="8 9">
    <name type="scientific">Streptomyces asiaticus subsp. ignotus</name>
    <dbReference type="NCBI Taxonomy" id="3098222"/>
    <lineage>
        <taxon>Bacteria</taxon>
        <taxon>Bacillati</taxon>
        <taxon>Actinomycetota</taxon>
        <taxon>Actinomycetes</taxon>
        <taxon>Kitasatosporales</taxon>
        <taxon>Streptomycetaceae</taxon>
        <taxon>Streptomyces</taxon>
        <taxon>Streptomyces violaceusniger group</taxon>
    </lineage>
</organism>
<dbReference type="InterPro" id="IPR027417">
    <property type="entry name" value="P-loop_NTPase"/>
</dbReference>
<dbReference type="SMART" id="SM01043">
    <property type="entry name" value="BTAD"/>
    <property type="match status" value="1"/>
</dbReference>
<evidence type="ECO:0000256" key="3">
    <source>
        <dbReference type="ARBA" id="ARBA00023125"/>
    </source>
</evidence>
<dbReference type="EMBL" id="JAZBJO010000023">
    <property type="protein sequence ID" value="MEE4596170.1"/>
    <property type="molecule type" value="Genomic_DNA"/>
</dbReference>
<proteinExistence type="inferred from homology"/>
<dbReference type="Gene3D" id="1.25.40.10">
    <property type="entry name" value="Tetratricopeptide repeat domain"/>
    <property type="match status" value="3"/>
</dbReference>
<protein>
    <submittedName>
        <fullName evidence="8">Tetratricopeptide repeat protein</fullName>
    </submittedName>
</protein>
<dbReference type="Gene3D" id="3.40.50.300">
    <property type="entry name" value="P-loop containing nucleotide triphosphate hydrolases"/>
    <property type="match status" value="1"/>
</dbReference>
<dbReference type="SMART" id="SM00028">
    <property type="entry name" value="TPR"/>
    <property type="match status" value="7"/>
</dbReference>
<dbReference type="PANTHER" id="PTHR10098:SF108">
    <property type="entry name" value="TETRATRICOPEPTIDE REPEAT PROTEIN 28"/>
    <property type="match status" value="1"/>
</dbReference>
<dbReference type="SUPFAM" id="SSF46894">
    <property type="entry name" value="C-terminal effector domain of the bipartite response regulators"/>
    <property type="match status" value="1"/>
</dbReference>
<comment type="caution">
    <text evidence="8">The sequence shown here is derived from an EMBL/GenBank/DDBJ whole genome shotgun (WGS) entry which is preliminary data.</text>
</comment>
<feature type="repeat" description="TPR" evidence="4">
    <location>
        <begin position="895"/>
        <end position="928"/>
    </location>
</feature>
<name>A0ABU7Q4I4_9ACTN</name>
<feature type="region of interest" description="Disordered" evidence="6">
    <location>
        <begin position="256"/>
        <end position="319"/>
    </location>
</feature>
<evidence type="ECO:0000256" key="6">
    <source>
        <dbReference type="SAM" id="MobiDB-lite"/>
    </source>
</evidence>
<dbReference type="PROSITE" id="PS50005">
    <property type="entry name" value="TPR"/>
    <property type="match status" value="1"/>
</dbReference>
<dbReference type="InterPro" id="IPR019734">
    <property type="entry name" value="TPR_rpt"/>
</dbReference>
<dbReference type="RefSeq" id="WP_330812727.1">
    <property type="nucleotide sequence ID" value="NZ_JAZBJO010000023.1"/>
</dbReference>
<sequence length="1038" mass="111176">MRVQVLGPLRAWHGEAGIDLGTPHQRALLGLLVLAGGRSLSRAELADALWRDRPPRSAVNLIQTYVKRLRRLLEPARPARTPSALLPRVGDGYALRVPQDDVDLSRFRQLATRAEAARREGDDRGAAALLAEALRLWQSPPMADLPLLAAHPAVVALAEERRAAVAKYGDAMIAAGDAEEALPVLAETAAAHPLDERAQARLMRAHGAVGQRDTAFTIYLDSRRRLADELGVEPGAELTAAYTALLGEAAGRPGACAAGPTGTRSRGADVIADAPGPVPGHEPGHEPGPASGSAPRPRPGDDQPASPDRPAPPAQLPADVYGFTGRSAELSALDRPWAGDERPGLRAPGPATMTISVISGTAGVGKTALAVHWAHQARDRFPDGQLYVNLRGYDPDRPLASGDALTRFLRALGLSGRHIPLDPDERASRYRTEMADRRMLVVLDNALSVEQVRPLLPGTPSCAVLVTSRDSLAGLVALHGAQRIELGPLVPAEATALLRLLIGDRARTDHTSSAVLAEQCARLPLALRVAAELAATRPGVTLSELVAELSDQQRRLELLDAGGDSRATVRSVFFWSYRHLPPAAARTFRLLALHPGPDFGVHATAALTGEDVDRAGSRLALLTRAHLVRSSGPGRYAMHDLLRAYADRLSLRYDEREDRQAAGIRLLDHYLAGATAAMDTLYPAERHHRPGTAPTAASAPPMRDQAAARAWLSAEIPVMSSVCARAAEGHRVDYAVRLAAVLFRHLDGGHHMEALSFHTHALRAAEHIGDRVGRAHALTNLGVVHWRLGAYRSAAVHLRQALVLHRASGDRAGQARTLSNLGNVHWRSGDHPSAAHCHQQALSLYEELADRVGQARTLTNLGNVCQRQGEYDLADAYQRRALELHGVTGDQIGRARTLTNLGTVRLRQGRYEAAADHHGQALELFRRFGHHGGQGYAMTGLGDVYLRQGLPLVAADHHRQALRLFRTNGERYGEASALNGLGEALRGAGRPGEAVVYHVRAEAVAASTGERDEQARAQLGAALARGDSDAADASATLR</sequence>
<dbReference type="Pfam" id="PF00486">
    <property type="entry name" value="Trans_reg_C"/>
    <property type="match status" value="1"/>
</dbReference>
<keyword evidence="2" id="KW-0902">Two-component regulatory system</keyword>
<evidence type="ECO:0000256" key="2">
    <source>
        <dbReference type="ARBA" id="ARBA00023012"/>
    </source>
</evidence>
<dbReference type="InterPro" id="IPR016032">
    <property type="entry name" value="Sig_transdc_resp-reg_C-effctor"/>
</dbReference>
<keyword evidence="3 5" id="KW-0238">DNA-binding</keyword>
<dbReference type="Pfam" id="PF13424">
    <property type="entry name" value="TPR_12"/>
    <property type="match status" value="3"/>
</dbReference>
<gene>
    <name evidence="8" type="ORF">V2J94_30510</name>
</gene>
<dbReference type="PANTHER" id="PTHR10098">
    <property type="entry name" value="RAPSYN-RELATED"/>
    <property type="match status" value="1"/>
</dbReference>
<evidence type="ECO:0000256" key="5">
    <source>
        <dbReference type="PROSITE-ProRule" id="PRU01091"/>
    </source>
</evidence>
<feature type="DNA-binding region" description="OmpR/PhoB-type" evidence="5">
    <location>
        <begin position="1"/>
        <end position="97"/>
    </location>
</feature>
<dbReference type="InterPro" id="IPR005158">
    <property type="entry name" value="BTAD"/>
</dbReference>
<accession>A0ABU7Q4I4</accession>
<dbReference type="Pfam" id="PF03704">
    <property type="entry name" value="BTAD"/>
    <property type="match status" value="1"/>
</dbReference>
<evidence type="ECO:0000313" key="9">
    <source>
        <dbReference type="Proteomes" id="UP001354709"/>
    </source>
</evidence>
<dbReference type="InterPro" id="IPR036388">
    <property type="entry name" value="WH-like_DNA-bd_sf"/>
</dbReference>
<dbReference type="SUPFAM" id="SSF52540">
    <property type="entry name" value="P-loop containing nucleoside triphosphate hydrolases"/>
    <property type="match status" value="1"/>
</dbReference>
<dbReference type="InterPro" id="IPR001867">
    <property type="entry name" value="OmpR/PhoB-type_DNA-bd"/>
</dbReference>
<evidence type="ECO:0000256" key="4">
    <source>
        <dbReference type="PROSITE-ProRule" id="PRU00339"/>
    </source>
</evidence>
<dbReference type="SUPFAM" id="SSF48452">
    <property type="entry name" value="TPR-like"/>
    <property type="match status" value="3"/>
</dbReference>
<keyword evidence="9" id="KW-1185">Reference proteome</keyword>
<evidence type="ECO:0000259" key="7">
    <source>
        <dbReference type="PROSITE" id="PS51755"/>
    </source>
</evidence>
<dbReference type="PROSITE" id="PS51755">
    <property type="entry name" value="OMPR_PHOB"/>
    <property type="match status" value="1"/>
</dbReference>
<evidence type="ECO:0000256" key="1">
    <source>
        <dbReference type="ARBA" id="ARBA00005820"/>
    </source>
</evidence>
<dbReference type="PRINTS" id="PR00364">
    <property type="entry name" value="DISEASERSIST"/>
</dbReference>
<evidence type="ECO:0000313" key="8">
    <source>
        <dbReference type="EMBL" id="MEE4596170.1"/>
    </source>
</evidence>
<dbReference type="SMART" id="SM00862">
    <property type="entry name" value="Trans_reg_C"/>
    <property type="match status" value="1"/>
</dbReference>
<reference evidence="8 9" key="1">
    <citation type="submission" date="2023-11" db="EMBL/GenBank/DDBJ databases">
        <title>30 novel species of actinomycetes from the DSMZ collection.</title>
        <authorList>
            <person name="Nouioui I."/>
        </authorList>
    </citation>
    <scope>NUCLEOTIDE SEQUENCE [LARGE SCALE GENOMIC DNA]</scope>
    <source>
        <strain evidence="8 9">DSM 41524</strain>
    </source>
</reference>
<comment type="similarity">
    <text evidence="1">Belongs to the AfsR/DnrI/RedD regulatory family.</text>
</comment>
<dbReference type="InterPro" id="IPR011990">
    <property type="entry name" value="TPR-like_helical_dom_sf"/>
</dbReference>
<keyword evidence="4" id="KW-0802">TPR repeat</keyword>